<gene>
    <name evidence="1" type="ORF">M1L60_05390</name>
</gene>
<dbReference type="EMBL" id="JAMYJR010000003">
    <property type="protein sequence ID" value="MCO8270025.1"/>
    <property type="molecule type" value="Genomic_DNA"/>
</dbReference>
<dbReference type="RefSeq" id="WP_253236159.1">
    <property type="nucleotide sequence ID" value="NZ_JAMYJR010000003.1"/>
</dbReference>
<dbReference type="Proteomes" id="UP001523369">
    <property type="component" value="Unassembled WGS sequence"/>
</dbReference>
<evidence type="ECO:0000313" key="2">
    <source>
        <dbReference type="Proteomes" id="UP001523369"/>
    </source>
</evidence>
<reference evidence="1 2" key="1">
    <citation type="submission" date="2022-06" db="EMBL/GenBank/DDBJ databases">
        <title>New Species of the Genus Actinoplanes, ActinopZanes ferrugineus.</title>
        <authorList>
            <person name="Ding P."/>
        </authorList>
    </citation>
    <scope>NUCLEOTIDE SEQUENCE [LARGE SCALE GENOMIC DNA]</scope>
    <source>
        <strain evidence="1 2">TRM88003</strain>
    </source>
</reference>
<comment type="caution">
    <text evidence="1">The sequence shown here is derived from an EMBL/GenBank/DDBJ whole genome shotgun (WGS) entry which is preliminary data.</text>
</comment>
<keyword evidence="2" id="KW-1185">Reference proteome</keyword>
<organism evidence="1 2">
    <name type="scientific">Paractinoplanes aksuensis</name>
    <dbReference type="NCBI Taxonomy" id="2939490"/>
    <lineage>
        <taxon>Bacteria</taxon>
        <taxon>Bacillati</taxon>
        <taxon>Actinomycetota</taxon>
        <taxon>Actinomycetes</taxon>
        <taxon>Micromonosporales</taxon>
        <taxon>Micromonosporaceae</taxon>
        <taxon>Paractinoplanes</taxon>
    </lineage>
</organism>
<name>A0ABT1DIY4_9ACTN</name>
<evidence type="ECO:0000313" key="1">
    <source>
        <dbReference type="EMBL" id="MCO8270025.1"/>
    </source>
</evidence>
<proteinExistence type="predicted"/>
<accession>A0ABT1DIY4</accession>
<sequence>MAGTPPSMAGTPPSMARLSTEITAYLMAELGCDVRSAALVIATVGDMAIDSHLTVEALDAPVPGVAGGPTGRDPTLRLVDAAAVGGEAVAVAYADVTRAAVGSPGRPSAWWRDKIELVLDGVEYRLQREPVAWTALRLGRLHVD</sequence>
<protein>
    <submittedName>
        <fullName evidence="1">Uncharacterized protein</fullName>
    </submittedName>
</protein>